<evidence type="ECO:0000256" key="2">
    <source>
        <dbReference type="ARBA" id="ARBA00022801"/>
    </source>
</evidence>
<dbReference type="Pfam" id="PF00857">
    <property type="entry name" value="Isochorismatase"/>
    <property type="match status" value="1"/>
</dbReference>
<keyword evidence="6" id="KW-1185">Reference proteome</keyword>
<name>A0A485KZN7_9STRA</name>
<dbReference type="PANTHER" id="PTHR43540:SF1">
    <property type="entry name" value="ISOCHORISMATASE HYDROLASE"/>
    <property type="match status" value="1"/>
</dbReference>
<dbReference type="InterPro" id="IPR036380">
    <property type="entry name" value="Isochorismatase-like_sf"/>
</dbReference>
<dbReference type="InterPro" id="IPR050272">
    <property type="entry name" value="Isochorismatase-like_hydrls"/>
</dbReference>
<evidence type="ECO:0000313" key="5">
    <source>
        <dbReference type="EMBL" id="VFT90725.1"/>
    </source>
</evidence>
<dbReference type="GO" id="GO:0016787">
    <property type="term" value="F:hydrolase activity"/>
    <property type="evidence" value="ECO:0007669"/>
    <property type="project" value="UniProtKB-KW"/>
</dbReference>
<dbReference type="Gene3D" id="3.40.50.850">
    <property type="entry name" value="Isochorismatase-like"/>
    <property type="match status" value="1"/>
</dbReference>
<keyword evidence="2" id="KW-0378">Hydrolase</keyword>
<comment type="similarity">
    <text evidence="1">Belongs to the isochorismatase family.</text>
</comment>
<reference evidence="5 6" key="1">
    <citation type="submission" date="2019-03" db="EMBL/GenBank/DDBJ databases">
        <authorList>
            <person name="Gaulin E."/>
            <person name="Dumas B."/>
        </authorList>
    </citation>
    <scope>NUCLEOTIDE SEQUENCE [LARGE SCALE GENOMIC DNA]</scope>
    <source>
        <strain evidence="5">CBS 568.67</strain>
    </source>
</reference>
<accession>A0A485KZN7</accession>
<dbReference type="InterPro" id="IPR000868">
    <property type="entry name" value="Isochorismatase-like_dom"/>
</dbReference>
<reference evidence="4" key="2">
    <citation type="submission" date="2019-06" db="EMBL/GenBank/DDBJ databases">
        <title>Genomics analysis of Aphanomyces spp. identifies a new class of oomycete effector associated with host adaptation.</title>
        <authorList>
            <person name="Gaulin E."/>
        </authorList>
    </citation>
    <scope>NUCLEOTIDE SEQUENCE</scope>
    <source>
        <strain evidence="4">CBS 578.67</strain>
    </source>
</reference>
<sequence length="202" mass="21631">MSSPLTIHLPKASSALLVIDVQEGFRQPPFADLERSTPEFEANVDALLAAFRGAARHVIHVHHNSTEADSPFHPSKASAAPQAFAAPRPTETVLIKKVHSAFIGTSLESLLRDQGIDTLVIAGLTTTHCISTTTRMAGNLGFKVYVPCDAVATFEQTTAPGSKLQTLNFDAETVQEVELGLLHNEFATVVETNHVVDALALP</sequence>
<evidence type="ECO:0000313" key="6">
    <source>
        <dbReference type="Proteomes" id="UP000332933"/>
    </source>
</evidence>
<dbReference type="OrthoDB" id="167809at2759"/>
<dbReference type="EMBL" id="CAADRA010005512">
    <property type="protein sequence ID" value="VFT90725.1"/>
    <property type="molecule type" value="Genomic_DNA"/>
</dbReference>
<feature type="domain" description="Isochorismatase-like" evidence="3">
    <location>
        <begin position="14"/>
        <end position="157"/>
    </location>
</feature>
<evidence type="ECO:0000313" key="4">
    <source>
        <dbReference type="EMBL" id="KAF0695277.1"/>
    </source>
</evidence>
<dbReference type="EMBL" id="VJMH01005491">
    <property type="protein sequence ID" value="KAF0695277.1"/>
    <property type="molecule type" value="Genomic_DNA"/>
</dbReference>
<dbReference type="AlphaFoldDB" id="A0A485KZN7"/>
<gene>
    <name evidence="5" type="primary">Aste57867_13894</name>
    <name evidence="4" type="ORF">As57867_013843</name>
    <name evidence="5" type="ORF">ASTE57867_13894</name>
</gene>
<organism evidence="5 6">
    <name type="scientific">Aphanomyces stellatus</name>
    <dbReference type="NCBI Taxonomy" id="120398"/>
    <lineage>
        <taxon>Eukaryota</taxon>
        <taxon>Sar</taxon>
        <taxon>Stramenopiles</taxon>
        <taxon>Oomycota</taxon>
        <taxon>Saprolegniomycetes</taxon>
        <taxon>Saprolegniales</taxon>
        <taxon>Verrucalvaceae</taxon>
        <taxon>Aphanomyces</taxon>
    </lineage>
</organism>
<dbReference type="SUPFAM" id="SSF52499">
    <property type="entry name" value="Isochorismatase-like hydrolases"/>
    <property type="match status" value="1"/>
</dbReference>
<evidence type="ECO:0000256" key="1">
    <source>
        <dbReference type="ARBA" id="ARBA00006336"/>
    </source>
</evidence>
<proteinExistence type="inferred from homology"/>
<protein>
    <submittedName>
        <fullName evidence="5">Aste57867_13894 protein</fullName>
    </submittedName>
</protein>
<dbReference type="Proteomes" id="UP000332933">
    <property type="component" value="Unassembled WGS sequence"/>
</dbReference>
<dbReference type="PANTHER" id="PTHR43540">
    <property type="entry name" value="PEROXYUREIDOACRYLATE/UREIDOACRYLATE AMIDOHYDROLASE-RELATED"/>
    <property type="match status" value="1"/>
</dbReference>
<evidence type="ECO:0000259" key="3">
    <source>
        <dbReference type="Pfam" id="PF00857"/>
    </source>
</evidence>